<dbReference type="RefSeq" id="WP_203794550.1">
    <property type="nucleotide sequence ID" value="NZ_BOMJ01000015.1"/>
</dbReference>
<sequence>MGAMRIEDTFTGPGGGVVVTGRVVGGPILSGDVLLLHGGGGQHAVRVLGLLRLCGRQDAEIAQPEENAAILLADVPSDLDVIGLMLHNVGIGEQ</sequence>
<proteinExistence type="predicted"/>
<keyword evidence="2" id="KW-1185">Reference proteome</keyword>
<accession>A0A1H2APU0</accession>
<dbReference type="Gene3D" id="2.40.30.10">
    <property type="entry name" value="Translation factors"/>
    <property type="match status" value="1"/>
</dbReference>
<dbReference type="AlphaFoldDB" id="A0A1H2APU0"/>
<dbReference type="Proteomes" id="UP000198688">
    <property type="component" value="Chromosome I"/>
</dbReference>
<evidence type="ECO:0000313" key="1">
    <source>
        <dbReference type="EMBL" id="SDT47980.1"/>
    </source>
</evidence>
<organism evidence="1 2">
    <name type="scientific">Actinoplanes derwentensis</name>
    <dbReference type="NCBI Taxonomy" id="113562"/>
    <lineage>
        <taxon>Bacteria</taxon>
        <taxon>Bacillati</taxon>
        <taxon>Actinomycetota</taxon>
        <taxon>Actinomycetes</taxon>
        <taxon>Micromonosporales</taxon>
        <taxon>Micromonosporaceae</taxon>
        <taxon>Actinoplanes</taxon>
    </lineage>
</organism>
<dbReference type="InterPro" id="IPR009000">
    <property type="entry name" value="Transl_B-barrel_sf"/>
</dbReference>
<reference evidence="1 2" key="1">
    <citation type="submission" date="2016-10" db="EMBL/GenBank/DDBJ databases">
        <authorList>
            <person name="de Groot N.N."/>
        </authorList>
    </citation>
    <scope>NUCLEOTIDE SEQUENCE [LARGE SCALE GENOMIC DNA]</scope>
    <source>
        <strain evidence="1 2">DSM 43941</strain>
    </source>
</reference>
<protein>
    <submittedName>
        <fullName evidence="1">Uncharacterized protein</fullName>
    </submittedName>
</protein>
<evidence type="ECO:0000313" key="2">
    <source>
        <dbReference type="Proteomes" id="UP000198688"/>
    </source>
</evidence>
<dbReference type="EMBL" id="LT629758">
    <property type="protein sequence ID" value="SDT47980.1"/>
    <property type="molecule type" value="Genomic_DNA"/>
</dbReference>
<name>A0A1H2APU0_9ACTN</name>
<dbReference type="SUPFAM" id="SSF50447">
    <property type="entry name" value="Translation proteins"/>
    <property type="match status" value="1"/>
</dbReference>
<gene>
    <name evidence="1" type="ORF">SAMN04489716_4009</name>
</gene>